<comment type="caution">
    <text evidence="3">The sequence shown here is derived from an EMBL/GenBank/DDBJ whole genome shotgun (WGS) entry which is preliminary data.</text>
</comment>
<dbReference type="InterPro" id="IPR025424">
    <property type="entry name" value="YrhK_domain"/>
</dbReference>
<dbReference type="EMBL" id="AUZM01000002">
    <property type="protein sequence ID" value="ERT09692.1"/>
    <property type="molecule type" value="Genomic_DNA"/>
</dbReference>
<dbReference type="AlphaFoldDB" id="U7QQY3"/>
<reference evidence="3 4" key="1">
    <citation type="journal article" date="2013" name="Front. Microbiol.">
        <title>Comparative genomic analyses of the cyanobacterium, Lyngbya aestuarii BL J, a powerful hydrogen producer.</title>
        <authorList>
            <person name="Kothari A."/>
            <person name="Vaughn M."/>
            <person name="Garcia-Pichel F."/>
        </authorList>
    </citation>
    <scope>NUCLEOTIDE SEQUENCE [LARGE SCALE GENOMIC DNA]</scope>
    <source>
        <strain evidence="3 4">BL J</strain>
    </source>
</reference>
<feature type="domain" description="YrhK" evidence="2">
    <location>
        <begin position="25"/>
        <end position="49"/>
    </location>
</feature>
<protein>
    <submittedName>
        <fullName evidence="3">YrhK-like family protein</fullName>
    </submittedName>
</protein>
<keyword evidence="1" id="KW-1133">Transmembrane helix</keyword>
<keyword evidence="1" id="KW-0472">Membrane</keyword>
<proteinExistence type="predicted"/>
<keyword evidence="4" id="KW-1185">Reference proteome</keyword>
<dbReference type="Proteomes" id="UP000017127">
    <property type="component" value="Unassembled WGS sequence"/>
</dbReference>
<keyword evidence="1" id="KW-0812">Transmembrane</keyword>
<gene>
    <name evidence="3" type="ORF">M595_0400</name>
</gene>
<organism evidence="3 4">
    <name type="scientific">Lyngbya aestuarii BL J</name>
    <dbReference type="NCBI Taxonomy" id="1348334"/>
    <lineage>
        <taxon>Bacteria</taxon>
        <taxon>Bacillati</taxon>
        <taxon>Cyanobacteriota</taxon>
        <taxon>Cyanophyceae</taxon>
        <taxon>Oscillatoriophycideae</taxon>
        <taxon>Oscillatoriales</taxon>
        <taxon>Microcoleaceae</taxon>
        <taxon>Lyngbya</taxon>
    </lineage>
</organism>
<evidence type="ECO:0000313" key="3">
    <source>
        <dbReference type="EMBL" id="ERT09692.1"/>
    </source>
</evidence>
<name>U7QQY3_9CYAN</name>
<evidence type="ECO:0000313" key="4">
    <source>
        <dbReference type="Proteomes" id="UP000017127"/>
    </source>
</evidence>
<evidence type="ECO:0000259" key="2">
    <source>
        <dbReference type="Pfam" id="PF14145"/>
    </source>
</evidence>
<feature type="transmembrane region" description="Helical" evidence="1">
    <location>
        <begin position="27"/>
        <end position="48"/>
    </location>
</feature>
<sequence length="49" mass="5708">MINLITDVEWVKPTVKPLKQIIYKYRWIHTAIGILGNTCFVIGSILFLF</sequence>
<dbReference type="Pfam" id="PF14145">
    <property type="entry name" value="YrhK"/>
    <property type="match status" value="1"/>
</dbReference>
<evidence type="ECO:0000256" key="1">
    <source>
        <dbReference type="SAM" id="Phobius"/>
    </source>
</evidence>
<accession>U7QQY3</accession>